<name>A0A9P4Q2H9_9PEZI</name>
<evidence type="ECO:0000313" key="1">
    <source>
        <dbReference type="EMBL" id="KAF2717276.1"/>
    </source>
</evidence>
<dbReference type="Gene3D" id="3.30.420.10">
    <property type="entry name" value="Ribonuclease H-like superfamily/Ribonuclease H"/>
    <property type="match status" value="1"/>
</dbReference>
<reference evidence="1" key="1">
    <citation type="journal article" date="2020" name="Stud. Mycol.">
        <title>101 Dothideomycetes genomes: a test case for predicting lifestyles and emergence of pathogens.</title>
        <authorList>
            <person name="Haridas S."/>
            <person name="Albert R."/>
            <person name="Binder M."/>
            <person name="Bloem J."/>
            <person name="Labutti K."/>
            <person name="Salamov A."/>
            <person name="Andreopoulos B."/>
            <person name="Baker S."/>
            <person name="Barry K."/>
            <person name="Bills G."/>
            <person name="Bluhm B."/>
            <person name="Cannon C."/>
            <person name="Castanera R."/>
            <person name="Culley D."/>
            <person name="Daum C."/>
            <person name="Ezra D."/>
            <person name="Gonzalez J."/>
            <person name="Henrissat B."/>
            <person name="Kuo A."/>
            <person name="Liang C."/>
            <person name="Lipzen A."/>
            <person name="Lutzoni F."/>
            <person name="Magnuson J."/>
            <person name="Mondo S."/>
            <person name="Nolan M."/>
            <person name="Ohm R."/>
            <person name="Pangilinan J."/>
            <person name="Park H.-J."/>
            <person name="Ramirez L."/>
            <person name="Alfaro M."/>
            <person name="Sun H."/>
            <person name="Tritt A."/>
            <person name="Yoshinaga Y."/>
            <person name="Zwiers L.-H."/>
            <person name="Turgeon B."/>
            <person name="Goodwin S."/>
            <person name="Spatafora J."/>
            <person name="Crous P."/>
            <person name="Grigoriev I."/>
        </authorList>
    </citation>
    <scope>NUCLEOTIDE SEQUENCE</scope>
    <source>
        <strain evidence="1">CBS 116435</strain>
    </source>
</reference>
<accession>A0A9P4Q2H9</accession>
<gene>
    <name evidence="1" type="ORF">K431DRAFT_233471</name>
</gene>
<proteinExistence type="predicted"/>
<dbReference type="AlphaFoldDB" id="A0A9P4Q2H9"/>
<protein>
    <submittedName>
        <fullName evidence="1">Uncharacterized protein</fullName>
    </submittedName>
</protein>
<keyword evidence="2" id="KW-1185">Reference proteome</keyword>
<dbReference type="InterPro" id="IPR036397">
    <property type="entry name" value="RNaseH_sf"/>
</dbReference>
<dbReference type="OrthoDB" id="5410741at2759"/>
<organism evidence="1 2">
    <name type="scientific">Polychaeton citri CBS 116435</name>
    <dbReference type="NCBI Taxonomy" id="1314669"/>
    <lineage>
        <taxon>Eukaryota</taxon>
        <taxon>Fungi</taxon>
        <taxon>Dikarya</taxon>
        <taxon>Ascomycota</taxon>
        <taxon>Pezizomycotina</taxon>
        <taxon>Dothideomycetes</taxon>
        <taxon>Dothideomycetidae</taxon>
        <taxon>Capnodiales</taxon>
        <taxon>Capnodiaceae</taxon>
        <taxon>Polychaeton</taxon>
    </lineage>
</organism>
<dbReference type="GO" id="GO:0003676">
    <property type="term" value="F:nucleic acid binding"/>
    <property type="evidence" value="ECO:0007669"/>
    <property type="project" value="InterPro"/>
</dbReference>
<dbReference type="EMBL" id="MU003847">
    <property type="protein sequence ID" value="KAF2717276.1"/>
    <property type="molecule type" value="Genomic_DNA"/>
</dbReference>
<comment type="caution">
    <text evidence="1">The sequence shown here is derived from an EMBL/GenBank/DDBJ whole genome shotgun (WGS) entry which is preliminary data.</text>
</comment>
<sequence length="59" mass="6730">EVIPDLDTILSKKQQLEAMVTALLEAWSRIPTRTRTACINSMPKRLQAVIDAEGWQTKY</sequence>
<dbReference type="Proteomes" id="UP000799441">
    <property type="component" value="Unassembled WGS sequence"/>
</dbReference>
<evidence type="ECO:0000313" key="2">
    <source>
        <dbReference type="Proteomes" id="UP000799441"/>
    </source>
</evidence>
<feature type="non-terminal residue" evidence="1">
    <location>
        <position position="1"/>
    </location>
</feature>